<comment type="catalytic activity">
    <reaction evidence="9 10">
        <text>4 Fe(II)-[cytochrome c] + O2 + 8 H(+)(in) = 4 Fe(III)-[cytochrome c] + 2 H2O + 4 H(+)(out)</text>
        <dbReference type="Rhea" id="RHEA:11436"/>
        <dbReference type="Rhea" id="RHEA-COMP:10350"/>
        <dbReference type="Rhea" id="RHEA-COMP:14399"/>
        <dbReference type="ChEBI" id="CHEBI:15377"/>
        <dbReference type="ChEBI" id="CHEBI:15378"/>
        <dbReference type="ChEBI" id="CHEBI:15379"/>
        <dbReference type="ChEBI" id="CHEBI:29033"/>
        <dbReference type="ChEBI" id="CHEBI:29034"/>
        <dbReference type="EC" id="7.1.1.9"/>
    </reaction>
</comment>
<evidence type="ECO:0000313" key="12">
    <source>
        <dbReference type="EMBL" id="WIM70126.1"/>
    </source>
</evidence>
<dbReference type="EC" id="7.1.1.9" evidence="10"/>
<evidence type="ECO:0000256" key="7">
    <source>
        <dbReference type="ARBA" id="ARBA00022989"/>
    </source>
</evidence>
<comment type="subcellular location">
    <subcellularLocation>
        <location evidence="2">Cell membrane</location>
        <topology evidence="2">Multi-pass membrane protein</topology>
    </subcellularLocation>
</comment>
<organism evidence="12 13">
    <name type="scientific">Corynebacterium suedekumii</name>
    <dbReference type="NCBI Taxonomy" id="3049801"/>
    <lineage>
        <taxon>Bacteria</taxon>
        <taxon>Bacillati</taxon>
        <taxon>Actinomycetota</taxon>
        <taxon>Actinomycetes</taxon>
        <taxon>Mycobacteriales</taxon>
        <taxon>Corynebacteriaceae</taxon>
        <taxon>Corynebacterium</taxon>
    </lineage>
</organism>
<evidence type="ECO:0000313" key="13">
    <source>
        <dbReference type="Proteomes" id="UP001238805"/>
    </source>
</evidence>
<dbReference type="PIRSF" id="PIRSF017385">
    <property type="entry name" value="CtaF"/>
    <property type="match status" value="1"/>
</dbReference>
<keyword evidence="6 10" id="KW-1278">Translocase</keyword>
<keyword evidence="4 10" id="KW-1003">Cell membrane</keyword>
<gene>
    <name evidence="12" type="ORF">QP029_13240</name>
</gene>
<evidence type="ECO:0000256" key="2">
    <source>
        <dbReference type="ARBA" id="ARBA00004651"/>
    </source>
</evidence>
<evidence type="ECO:0000256" key="6">
    <source>
        <dbReference type="ARBA" id="ARBA00022967"/>
    </source>
</evidence>
<dbReference type="Proteomes" id="UP001238805">
    <property type="component" value="Chromosome"/>
</dbReference>
<comment type="subunit">
    <text evidence="10">Associates with subunits I, II and III to form cytochrome c oxidase.</text>
</comment>
<evidence type="ECO:0000256" key="1">
    <source>
        <dbReference type="ARBA" id="ARBA00002536"/>
    </source>
</evidence>
<feature type="transmembrane region" description="Helical" evidence="11">
    <location>
        <begin position="40"/>
        <end position="62"/>
    </location>
</feature>
<keyword evidence="7 11" id="KW-1133">Transmembrane helix</keyword>
<proteinExistence type="inferred from homology"/>
<evidence type="ECO:0000256" key="4">
    <source>
        <dbReference type="ARBA" id="ARBA00022475"/>
    </source>
</evidence>
<dbReference type="Pfam" id="PF12270">
    <property type="entry name" value="Cyt_c_ox_IV"/>
    <property type="match status" value="1"/>
</dbReference>
<feature type="transmembrane region" description="Helical" evidence="11">
    <location>
        <begin position="113"/>
        <end position="134"/>
    </location>
</feature>
<evidence type="ECO:0000256" key="5">
    <source>
        <dbReference type="ARBA" id="ARBA00022692"/>
    </source>
</evidence>
<dbReference type="RefSeq" id="WP_284874719.1">
    <property type="nucleotide sequence ID" value="NZ_CP126970.1"/>
</dbReference>
<keyword evidence="8 10" id="KW-0472">Membrane</keyword>
<accession>A0ABY8VKF5</accession>
<comment type="similarity">
    <text evidence="3 10">Belongs to the cytochrome c oxidase bacterial subunit CtaF family.</text>
</comment>
<evidence type="ECO:0000256" key="3">
    <source>
        <dbReference type="ARBA" id="ARBA00006870"/>
    </source>
</evidence>
<protein>
    <recommendedName>
        <fullName evidence="10">Cytochrome c oxidase polypeptide 4</fullName>
        <ecNumber evidence="10">7.1.1.9</ecNumber>
    </recommendedName>
    <alternativeName>
        <fullName evidence="10">Cytochrome aa3 subunit 4</fullName>
    </alternativeName>
    <alternativeName>
        <fullName evidence="10">Cytochrome c oxidase polypeptide IV</fullName>
    </alternativeName>
</protein>
<feature type="transmembrane region" description="Helical" evidence="11">
    <location>
        <begin position="83"/>
        <end position="107"/>
    </location>
</feature>
<keyword evidence="13" id="KW-1185">Reference proteome</keyword>
<reference evidence="12 13" key="1">
    <citation type="submission" date="2023-05" db="EMBL/GenBank/DDBJ databases">
        <title>Corynebacterium suedekumii sp. nov. and Corynebacterium breve sp. nov. isolated from raw cow's milk.</title>
        <authorList>
            <person name="Baer M.K."/>
            <person name="Mehl L."/>
            <person name="Hellmuth R."/>
            <person name="Marke G."/>
            <person name="Lipski A."/>
        </authorList>
    </citation>
    <scope>NUCLEOTIDE SEQUENCE [LARGE SCALE GENOMIC DNA]</scope>
    <source>
        <strain evidence="12 13">LM112</strain>
    </source>
</reference>
<feature type="transmembrane region" description="Helical" evidence="11">
    <location>
        <begin position="7"/>
        <end position="28"/>
    </location>
</feature>
<sequence>MNASAKLMYAVAAFIGLVAIIYIFATTYVADDAYLFGAEWVGIVALVLSFALAMMLGGYLHFTERRTDVLPEDWEEAEVEDKAGILGFFSPNSIWPAAMAGAVMVLGLGVAFWHYWLIALGAVLLVWAGTMLNLQYGLPKEKH</sequence>
<evidence type="ECO:0000256" key="9">
    <source>
        <dbReference type="ARBA" id="ARBA00047816"/>
    </source>
</evidence>
<keyword evidence="5 11" id="KW-0812">Transmembrane</keyword>
<dbReference type="InterPro" id="IPR021050">
    <property type="entry name" value="Cyt_c_oxidase_su4_actinobac"/>
</dbReference>
<evidence type="ECO:0000256" key="11">
    <source>
        <dbReference type="SAM" id="Phobius"/>
    </source>
</evidence>
<evidence type="ECO:0000256" key="10">
    <source>
        <dbReference type="PIRNR" id="PIRNR017385"/>
    </source>
</evidence>
<dbReference type="EMBL" id="CP126970">
    <property type="protein sequence ID" value="WIM70126.1"/>
    <property type="molecule type" value="Genomic_DNA"/>
</dbReference>
<evidence type="ECO:0000256" key="8">
    <source>
        <dbReference type="ARBA" id="ARBA00023136"/>
    </source>
</evidence>
<name>A0ABY8VKF5_9CORY</name>
<comment type="function">
    <text evidence="1 10">Part of cytochrome c oxidase, its function is unknown.</text>
</comment>